<dbReference type="EC" id="3.-.-.-" evidence="3"/>
<evidence type="ECO:0000313" key="4">
    <source>
        <dbReference type="Proteomes" id="UP000247696"/>
    </source>
</evidence>
<dbReference type="GO" id="GO:0005829">
    <property type="term" value="C:cytosol"/>
    <property type="evidence" value="ECO:0007669"/>
    <property type="project" value="TreeGrafter"/>
</dbReference>
<evidence type="ECO:0000256" key="1">
    <source>
        <dbReference type="ARBA" id="ARBA00022801"/>
    </source>
</evidence>
<accession>A0A2Z3YMR6</accession>
<evidence type="ECO:0000259" key="2">
    <source>
        <dbReference type="PROSITE" id="PS51462"/>
    </source>
</evidence>
<dbReference type="EMBL" id="CP024988">
    <property type="protein sequence ID" value="AWT26295.1"/>
    <property type="molecule type" value="Genomic_DNA"/>
</dbReference>
<keyword evidence="1 3" id="KW-0378">Hydrolase</keyword>
<name>A0A2Z3YMR6_9CORY</name>
<dbReference type="PANTHER" id="PTHR11839:SF31">
    <property type="entry name" value="ADP-RIBOSE PYROPHOSPHATASE"/>
    <property type="match status" value="1"/>
</dbReference>
<keyword evidence="4" id="KW-1185">Reference proteome</keyword>
<gene>
    <name evidence="3" type="primary">act</name>
    <name evidence="3" type="ORF">Csp1_15070</name>
</gene>
<dbReference type="GO" id="GO:0006753">
    <property type="term" value="P:nucleoside phosphate metabolic process"/>
    <property type="evidence" value="ECO:0007669"/>
    <property type="project" value="TreeGrafter"/>
</dbReference>
<dbReference type="SUPFAM" id="SSF55811">
    <property type="entry name" value="Nudix"/>
    <property type="match status" value="1"/>
</dbReference>
<evidence type="ECO:0000313" key="3">
    <source>
        <dbReference type="EMBL" id="AWT26295.1"/>
    </source>
</evidence>
<protein>
    <submittedName>
        <fullName evidence="3">Methanol dehydrogenase activator</fullName>
        <ecNumber evidence="3">3.-.-.-</ecNumber>
    </submittedName>
</protein>
<reference evidence="4" key="1">
    <citation type="submission" date="2017-11" db="EMBL/GenBank/DDBJ databases">
        <title>Otitis media/interna in a cat caused by the recently described species Corynebacterium provencense.</title>
        <authorList>
            <person name="Kittl S."/>
            <person name="Brodard I."/>
            <person name="Rychener L."/>
            <person name="Jores J."/>
            <person name="Roosje P."/>
            <person name="Gobeli Brawand S."/>
        </authorList>
    </citation>
    <scope>NUCLEOTIDE SEQUENCE [LARGE SCALE GENOMIC DNA]</scope>
    <source>
        <strain evidence="4">17KM38</strain>
    </source>
</reference>
<dbReference type="InterPro" id="IPR000086">
    <property type="entry name" value="NUDIX_hydrolase_dom"/>
</dbReference>
<dbReference type="PANTHER" id="PTHR11839">
    <property type="entry name" value="UDP/ADP-SUGAR PYROPHOSPHATASE"/>
    <property type="match status" value="1"/>
</dbReference>
<dbReference type="Pfam" id="PF00293">
    <property type="entry name" value="NUDIX"/>
    <property type="match status" value="1"/>
</dbReference>
<dbReference type="Gene3D" id="3.90.79.10">
    <property type="entry name" value="Nucleoside Triphosphate Pyrophosphohydrolase"/>
    <property type="match status" value="1"/>
</dbReference>
<proteinExistence type="predicted"/>
<dbReference type="Proteomes" id="UP000247696">
    <property type="component" value="Chromosome"/>
</dbReference>
<dbReference type="RefSeq" id="WP_110481469.1">
    <property type="nucleotide sequence ID" value="NZ_CP024988.1"/>
</dbReference>
<dbReference type="KEGG" id="cpre:Csp1_15070"/>
<dbReference type="STRING" id="1737425.GCA_900049755_01883"/>
<feature type="domain" description="Nudix hydrolase" evidence="2">
    <location>
        <begin position="45"/>
        <end position="188"/>
    </location>
</feature>
<sequence>MSDSSAADLYRTLSSELLVDAAVIAVRRDRMTTVTGEVTREIVEHFGAAAVVVVRDTPGADAGERELLLIRQYRRPVGKYLWELPAGILDLVGEEPLDAARRELAEEAGLAASTWHLLGDVVTSPGTSEEMCRIYLAEGVRELTGAEAGELPEAGGEEADMTRRWVPVSEAVDMVRRGEVVNSIAVAGILHVAVGTRRPVDAAFDRVSGITDRRSAGREPGTDMKYVR</sequence>
<dbReference type="GO" id="GO:0016787">
    <property type="term" value="F:hydrolase activity"/>
    <property type="evidence" value="ECO:0007669"/>
    <property type="project" value="UniProtKB-KW"/>
</dbReference>
<dbReference type="PROSITE" id="PS51462">
    <property type="entry name" value="NUDIX"/>
    <property type="match status" value="1"/>
</dbReference>
<organism evidence="3 4">
    <name type="scientific">Corynebacterium provencense</name>
    <dbReference type="NCBI Taxonomy" id="1737425"/>
    <lineage>
        <taxon>Bacteria</taxon>
        <taxon>Bacillati</taxon>
        <taxon>Actinomycetota</taxon>
        <taxon>Actinomycetes</taxon>
        <taxon>Mycobacteriales</taxon>
        <taxon>Corynebacteriaceae</taxon>
        <taxon>Corynebacterium</taxon>
    </lineage>
</organism>
<dbReference type="GO" id="GO:0019693">
    <property type="term" value="P:ribose phosphate metabolic process"/>
    <property type="evidence" value="ECO:0007669"/>
    <property type="project" value="TreeGrafter"/>
</dbReference>
<dbReference type="AlphaFoldDB" id="A0A2Z3YMR6"/>
<dbReference type="InterPro" id="IPR015797">
    <property type="entry name" value="NUDIX_hydrolase-like_dom_sf"/>
</dbReference>
<dbReference type="OrthoDB" id="9806150at2"/>